<feature type="region of interest" description="Disordered" evidence="1">
    <location>
        <begin position="1"/>
        <end position="26"/>
    </location>
</feature>
<proteinExistence type="predicted"/>
<sequence>MPNVNNTHVEYGGYEDLHPSNPDEPFNAREYLDYSFTYQKGAADEDHGVAPGNEEFHQEILALPAP</sequence>
<name>A0AAP0LAD1_9MAGN</name>
<keyword evidence="3" id="KW-1185">Reference proteome</keyword>
<dbReference type="Proteomes" id="UP001419268">
    <property type="component" value="Unassembled WGS sequence"/>
</dbReference>
<comment type="caution">
    <text evidence="2">The sequence shown here is derived from an EMBL/GenBank/DDBJ whole genome shotgun (WGS) entry which is preliminary data.</text>
</comment>
<accession>A0AAP0LAD1</accession>
<dbReference type="AlphaFoldDB" id="A0AAP0LAD1"/>
<evidence type="ECO:0000313" key="2">
    <source>
        <dbReference type="EMBL" id="KAK9166758.1"/>
    </source>
</evidence>
<evidence type="ECO:0000256" key="1">
    <source>
        <dbReference type="SAM" id="MobiDB-lite"/>
    </source>
</evidence>
<organism evidence="2 3">
    <name type="scientific">Stephania cephalantha</name>
    <dbReference type="NCBI Taxonomy" id="152367"/>
    <lineage>
        <taxon>Eukaryota</taxon>
        <taxon>Viridiplantae</taxon>
        <taxon>Streptophyta</taxon>
        <taxon>Embryophyta</taxon>
        <taxon>Tracheophyta</taxon>
        <taxon>Spermatophyta</taxon>
        <taxon>Magnoliopsida</taxon>
        <taxon>Ranunculales</taxon>
        <taxon>Menispermaceae</taxon>
        <taxon>Menispermoideae</taxon>
        <taxon>Cissampelideae</taxon>
        <taxon>Stephania</taxon>
    </lineage>
</organism>
<dbReference type="EMBL" id="JBBNAG010000001">
    <property type="protein sequence ID" value="KAK9166758.1"/>
    <property type="molecule type" value="Genomic_DNA"/>
</dbReference>
<reference evidence="2 3" key="1">
    <citation type="submission" date="2024-01" db="EMBL/GenBank/DDBJ databases">
        <title>Genome assemblies of Stephania.</title>
        <authorList>
            <person name="Yang L."/>
        </authorList>
    </citation>
    <scope>NUCLEOTIDE SEQUENCE [LARGE SCALE GENOMIC DNA]</scope>
    <source>
        <strain evidence="2">JXDWG</strain>
        <tissue evidence="2">Leaf</tissue>
    </source>
</reference>
<evidence type="ECO:0000313" key="3">
    <source>
        <dbReference type="Proteomes" id="UP001419268"/>
    </source>
</evidence>
<gene>
    <name evidence="2" type="ORF">Scep_001949</name>
</gene>
<protein>
    <submittedName>
        <fullName evidence="2">Uncharacterized protein</fullName>
    </submittedName>
</protein>